<dbReference type="EMBL" id="CP000678">
    <property type="protein sequence ID" value="ABQ86222.1"/>
    <property type="molecule type" value="Genomic_DNA"/>
</dbReference>
<accession>A5UP76</accession>
<dbReference type="HOGENOM" id="CLU_2534726_0_0_2"/>
<dbReference type="STRING" id="420247.Msm_0017"/>
<dbReference type="KEGG" id="msi:Msm_0017"/>
<gene>
    <name evidence="1" type="ordered locus">Msm_0017</name>
</gene>
<sequence>MDYKKWLLDNYTFFEDIVEFEGSYFLEFCLKEDAICFVKLCCDVEVSKFNCIFLKQTYKNYMKINYQIMILKSNFYIKRSVVS</sequence>
<evidence type="ECO:0000313" key="1">
    <source>
        <dbReference type="EMBL" id="ABQ86222.1"/>
    </source>
</evidence>
<name>A5UP76_METS3</name>
<keyword evidence="2" id="KW-1185">Reference proteome</keyword>
<evidence type="ECO:0000313" key="2">
    <source>
        <dbReference type="Proteomes" id="UP000001992"/>
    </source>
</evidence>
<reference evidence="1 2" key="1">
    <citation type="journal article" date="2007" name="Proc. Natl. Acad. Sci. U.S.A.">
        <title>Genomic and metabolic adaptations of Methanobrevibacter smithii to the human gut.</title>
        <authorList>
            <person name="Samuel B.S."/>
            <person name="Hansen E.E."/>
            <person name="Manchester J.K."/>
            <person name="Coutinho P.M."/>
            <person name="Henrissat B."/>
            <person name="Fulton R."/>
            <person name="Latreille P."/>
            <person name="Kim K."/>
            <person name="Wilson R.K."/>
            <person name="Gordon J.I."/>
        </authorList>
    </citation>
    <scope>NUCLEOTIDE SEQUENCE [LARGE SCALE GENOMIC DNA]</scope>
    <source>
        <strain evidence="2">ATCC 35061 / DSM 861 / OCM 144 / PS</strain>
    </source>
</reference>
<dbReference type="RefSeq" id="WP_011953624.1">
    <property type="nucleotide sequence ID" value="NC_009515.1"/>
</dbReference>
<protein>
    <submittedName>
        <fullName evidence="1">Uncharacterized protein</fullName>
    </submittedName>
</protein>
<proteinExistence type="predicted"/>
<dbReference type="Proteomes" id="UP000001992">
    <property type="component" value="Chromosome"/>
</dbReference>
<dbReference type="BioCyc" id="MSMI420247:GHWZ-17-MONOMER"/>
<dbReference type="GeneID" id="78816643"/>
<dbReference type="EnsemblBacteria" id="ABQ86222">
    <property type="protein sequence ID" value="ABQ86222"/>
    <property type="gene ID" value="Msm_0017"/>
</dbReference>
<dbReference type="AlphaFoldDB" id="A5UP76"/>
<organism evidence="1 2">
    <name type="scientific">Methanobrevibacter smithii (strain ATCC 35061 / DSM 861 / OCM 144 / PS)</name>
    <dbReference type="NCBI Taxonomy" id="420247"/>
    <lineage>
        <taxon>Archaea</taxon>
        <taxon>Methanobacteriati</taxon>
        <taxon>Methanobacteriota</taxon>
        <taxon>Methanomada group</taxon>
        <taxon>Methanobacteria</taxon>
        <taxon>Methanobacteriales</taxon>
        <taxon>Methanobacteriaceae</taxon>
        <taxon>Methanobrevibacter</taxon>
    </lineage>
</organism>